<dbReference type="InterPro" id="IPR002350">
    <property type="entry name" value="Kazal_dom"/>
</dbReference>
<comment type="caution">
    <text evidence="2">The sequence shown here is derived from an EMBL/GenBank/DDBJ whole genome shotgun (WGS) entry which is preliminary data.</text>
</comment>
<reference evidence="2 3" key="1">
    <citation type="submission" date="2020-04" db="EMBL/GenBank/DDBJ databases">
        <authorList>
            <person name="Wallbank WR R."/>
            <person name="Pardo Diaz C."/>
            <person name="Kozak K."/>
            <person name="Martin S."/>
            <person name="Jiggins C."/>
            <person name="Moest M."/>
            <person name="Warren A I."/>
            <person name="Byers J.R.P. K."/>
            <person name="Montejo-Kovacevich G."/>
            <person name="Yen C E."/>
        </authorList>
    </citation>
    <scope>NUCLEOTIDE SEQUENCE [LARGE SCALE GENOMIC DNA]</scope>
</reference>
<sequence length="149" mass="17430">MFTSSIHSLTLKKHSSRVISRVLTQAANLAYEVYMPTPTCNSPICGYPCPEMYKEYGEICARNGEYNYKTFPNVCEMLTDNCDKNMDWVMTRRGECFPYWGTSEGTWDLWINKGTFPPKLKEKFEKGHTIIDSLEQYKHYIYDYHSSTN</sequence>
<dbReference type="InterPro" id="IPR036058">
    <property type="entry name" value="Kazal_dom_sf"/>
</dbReference>
<feature type="domain" description="Kazal-like" evidence="1">
    <location>
        <begin position="34"/>
        <end position="98"/>
    </location>
</feature>
<evidence type="ECO:0000313" key="3">
    <source>
        <dbReference type="Proteomes" id="UP000494256"/>
    </source>
</evidence>
<dbReference type="EMBL" id="CADEBD010000301">
    <property type="protein sequence ID" value="CAB3236415.1"/>
    <property type="molecule type" value="Genomic_DNA"/>
</dbReference>
<proteinExistence type="predicted"/>
<dbReference type="Proteomes" id="UP000494256">
    <property type="component" value="Unassembled WGS sequence"/>
</dbReference>
<dbReference type="Gene3D" id="3.30.60.30">
    <property type="match status" value="1"/>
</dbReference>
<dbReference type="SUPFAM" id="SSF100895">
    <property type="entry name" value="Kazal-type serine protease inhibitors"/>
    <property type="match status" value="1"/>
</dbReference>
<organism evidence="2 3">
    <name type="scientific">Arctia plantaginis</name>
    <name type="common">Wood tiger moth</name>
    <name type="synonym">Phalaena plantaginis</name>
    <dbReference type="NCBI Taxonomy" id="874455"/>
    <lineage>
        <taxon>Eukaryota</taxon>
        <taxon>Metazoa</taxon>
        <taxon>Ecdysozoa</taxon>
        <taxon>Arthropoda</taxon>
        <taxon>Hexapoda</taxon>
        <taxon>Insecta</taxon>
        <taxon>Pterygota</taxon>
        <taxon>Neoptera</taxon>
        <taxon>Endopterygota</taxon>
        <taxon>Lepidoptera</taxon>
        <taxon>Glossata</taxon>
        <taxon>Ditrysia</taxon>
        <taxon>Noctuoidea</taxon>
        <taxon>Erebidae</taxon>
        <taxon>Arctiinae</taxon>
        <taxon>Arctia</taxon>
    </lineage>
</organism>
<dbReference type="AlphaFoldDB" id="A0A8S0ZPV8"/>
<dbReference type="PROSITE" id="PS51465">
    <property type="entry name" value="KAZAL_2"/>
    <property type="match status" value="1"/>
</dbReference>
<accession>A0A8S0ZPV8</accession>
<protein>
    <recommendedName>
        <fullName evidence="1">Kazal-like domain-containing protein</fullName>
    </recommendedName>
</protein>
<gene>
    <name evidence="2" type="ORF">APLA_LOCUS7383</name>
</gene>
<evidence type="ECO:0000259" key="1">
    <source>
        <dbReference type="PROSITE" id="PS51465"/>
    </source>
</evidence>
<name>A0A8S0ZPV8_ARCPL</name>
<evidence type="ECO:0000313" key="2">
    <source>
        <dbReference type="EMBL" id="CAB3236415.1"/>
    </source>
</evidence>